<sequence>MSELFGLCASAAIKTSFTFDNTGKSRVDDASWGVGFYRDGEMDQPYAAIIKEPISARYSLFNYFLKYGYIKTNMFISNIRYASVGTKVYLNTHPFELMVDPRPDAYTEKSWVFTHNGTMPEIRTDPVFFSTIKPHGNTDSEHIFCYMIEQMRKAYIQNGFSLSLDEKVHIFENTAKRISASYPNNLNFIVSDGSRMYAYYGGYEIAGGLWYNANILLKQKMAMSDPSDGMNVTLVCEEFGLKGCMISSSPLTPSLNGGWKPFPLHELKVFENGEMIK</sequence>
<keyword evidence="1" id="KW-0315">Glutamine amidotransferase</keyword>
<dbReference type="InterPro" id="IPR029055">
    <property type="entry name" value="Ntn_hydrolases_N"/>
</dbReference>
<organism evidence="2">
    <name type="scientific">Candidatus Moduliflexus flocculans</name>
    <dbReference type="NCBI Taxonomy" id="1499966"/>
    <lineage>
        <taxon>Bacteria</taxon>
        <taxon>Candidatus Moduliflexota</taxon>
        <taxon>Candidatus Moduliflexia</taxon>
        <taxon>Candidatus Moduliflexales</taxon>
        <taxon>Candidatus Moduliflexaceae</taxon>
    </lineage>
</organism>
<name>A0A0S6W4J4_9BACT</name>
<keyword evidence="3" id="KW-1185">Reference proteome</keyword>
<evidence type="ECO:0000313" key="2">
    <source>
        <dbReference type="EMBL" id="GAK52886.1"/>
    </source>
</evidence>
<dbReference type="Pfam" id="PF13230">
    <property type="entry name" value="GATase_4"/>
    <property type="match status" value="1"/>
</dbReference>
<dbReference type="InterPro" id="IPR026869">
    <property type="entry name" value="EgtC-like"/>
</dbReference>
<proteinExistence type="predicted"/>
<dbReference type="PANTHER" id="PTHR42824">
    <property type="entry name" value="GLUTAMINE AMIDOTRANSFERASE"/>
    <property type="match status" value="1"/>
</dbReference>
<dbReference type="SUPFAM" id="SSF56235">
    <property type="entry name" value="N-terminal nucleophile aminohydrolases (Ntn hydrolases)"/>
    <property type="match status" value="1"/>
</dbReference>
<dbReference type="Proteomes" id="UP000030700">
    <property type="component" value="Unassembled WGS sequence"/>
</dbReference>
<reference evidence="2" key="1">
    <citation type="journal article" date="2015" name="PeerJ">
        <title>First genomic representation of candidate bacterial phylum KSB3 points to enhanced environmental sensing as a trigger of wastewater bulking.</title>
        <authorList>
            <person name="Sekiguchi Y."/>
            <person name="Ohashi A."/>
            <person name="Parks D.H."/>
            <person name="Yamauchi T."/>
            <person name="Tyson G.W."/>
            <person name="Hugenholtz P."/>
        </authorList>
    </citation>
    <scope>NUCLEOTIDE SEQUENCE [LARGE SCALE GENOMIC DNA]</scope>
</reference>
<dbReference type="Gene3D" id="3.60.20.10">
    <property type="entry name" value="Glutamine Phosphoribosylpyrophosphate, subunit 1, domain 1"/>
    <property type="match status" value="1"/>
</dbReference>
<gene>
    <name evidence="2" type="ORF">U14_04143</name>
</gene>
<dbReference type="HOGENOM" id="CLU_059273_0_1_0"/>
<evidence type="ECO:0000256" key="1">
    <source>
        <dbReference type="ARBA" id="ARBA00022962"/>
    </source>
</evidence>
<accession>A0A0S6W4J4</accession>
<protein>
    <submittedName>
        <fullName evidence="2">Uncharacterized protein MJ1515</fullName>
    </submittedName>
</protein>
<dbReference type="AlphaFoldDB" id="A0A0S6W4J4"/>
<evidence type="ECO:0000313" key="3">
    <source>
        <dbReference type="Proteomes" id="UP000030700"/>
    </source>
</evidence>
<dbReference type="EMBL" id="DF820459">
    <property type="protein sequence ID" value="GAK52886.1"/>
    <property type="molecule type" value="Genomic_DNA"/>
</dbReference>
<dbReference type="PANTHER" id="PTHR42824:SF1">
    <property type="entry name" value="GLUTAMINE AMIDOTRANSFERASE YAFJ-RELATED"/>
    <property type="match status" value="1"/>
</dbReference>
<dbReference type="STRING" id="1499966.U14_04143"/>
<dbReference type="CDD" id="cd01908">
    <property type="entry name" value="YafJ"/>
    <property type="match status" value="1"/>
</dbReference>